<evidence type="ECO:0000256" key="8">
    <source>
        <dbReference type="SAM" id="MobiDB-lite"/>
    </source>
</evidence>
<keyword evidence="5" id="KW-0479">Metal-binding</keyword>
<evidence type="ECO:0000256" key="9">
    <source>
        <dbReference type="SAM" id="Phobius"/>
    </source>
</evidence>
<evidence type="ECO:0000256" key="7">
    <source>
        <dbReference type="ARBA" id="ARBA00023136"/>
    </source>
</evidence>
<keyword evidence="9" id="KW-1133">Transmembrane helix</keyword>
<dbReference type="Proteomes" id="UP000186922">
    <property type="component" value="Unassembled WGS sequence"/>
</dbReference>
<evidence type="ECO:0000313" key="11">
    <source>
        <dbReference type="EMBL" id="GAU95147.1"/>
    </source>
</evidence>
<evidence type="ECO:0000256" key="2">
    <source>
        <dbReference type="ARBA" id="ARBA00004481"/>
    </source>
</evidence>
<dbReference type="InterPro" id="IPR006629">
    <property type="entry name" value="LITAF"/>
</dbReference>
<evidence type="ECO:0000313" key="12">
    <source>
        <dbReference type="Proteomes" id="UP000186922"/>
    </source>
</evidence>
<dbReference type="Pfam" id="PF10601">
    <property type="entry name" value="zf-LITAF-like"/>
    <property type="match status" value="1"/>
</dbReference>
<keyword evidence="9" id="KW-0812">Transmembrane</keyword>
<feature type="transmembrane region" description="Helical" evidence="9">
    <location>
        <begin position="93"/>
        <end position="115"/>
    </location>
</feature>
<evidence type="ECO:0000259" key="10">
    <source>
        <dbReference type="PROSITE" id="PS51837"/>
    </source>
</evidence>
<dbReference type="AlphaFoldDB" id="A0A1D1V651"/>
<name>A0A1D1V651_RAMVA</name>
<accession>A0A1D1V651</accession>
<dbReference type="OrthoDB" id="5599753at2759"/>
<sequence length="139" mass="14800">MEKADPATLNVSDLPPGYPGQPNTQPAFGGPPPPSFVHQGSTGIGYPSGPVILTTIGGFPLPNCTPDPCQIQCPSCNNNVLTQTEYEAGAMTWLWAGGLCLLGCWLGCCLVPFCINETQDVIHKCPNCNSVVGRYRRLH</sequence>
<dbReference type="GO" id="GO:0005634">
    <property type="term" value="C:nucleus"/>
    <property type="evidence" value="ECO:0007669"/>
    <property type="project" value="TreeGrafter"/>
</dbReference>
<evidence type="ECO:0000256" key="6">
    <source>
        <dbReference type="ARBA" id="ARBA00022833"/>
    </source>
</evidence>
<keyword evidence="12" id="KW-1185">Reference proteome</keyword>
<dbReference type="GO" id="GO:0098574">
    <property type="term" value="C:cytoplasmic side of lysosomal membrane"/>
    <property type="evidence" value="ECO:0007669"/>
    <property type="project" value="TreeGrafter"/>
</dbReference>
<organism evidence="11 12">
    <name type="scientific">Ramazzottius varieornatus</name>
    <name type="common">Water bear</name>
    <name type="synonym">Tardigrade</name>
    <dbReference type="NCBI Taxonomy" id="947166"/>
    <lineage>
        <taxon>Eukaryota</taxon>
        <taxon>Metazoa</taxon>
        <taxon>Ecdysozoa</taxon>
        <taxon>Tardigrada</taxon>
        <taxon>Eutardigrada</taxon>
        <taxon>Parachela</taxon>
        <taxon>Hypsibioidea</taxon>
        <taxon>Ramazzottiidae</taxon>
        <taxon>Ramazzottius</taxon>
    </lineage>
</organism>
<evidence type="ECO:0000256" key="1">
    <source>
        <dbReference type="ARBA" id="ARBA00004414"/>
    </source>
</evidence>
<feature type="region of interest" description="Disordered" evidence="8">
    <location>
        <begin position="1"/>
        <end position="33"/>
    </location>
</feature>
<keyword evidence="7 9" id="KW-0472">Membrane</keyword>
<protein>
    <recommendedName>
        <fullName evidence="10">LITAF domain-containing protein</fullName>
    </recommendedName>
</protein>
<evidence type="ECO:0000256" key="5">
    <source>
        <dbReference type="ARBA" id="ARBA00022723"/>
    </source>
</evidence>
<feature type="domain" description="LITAF" evidence="10">
    <location>
        <begin position="53"/>
        <end position="137"/>
    </location>
</feature>
<evidence type="ECO:0000256" key="3">
    <source>
        <dbReference type="ARBA" id="ARBA00004630"/>
    </source>
</evidence>
<dbReference type="GO" id="GO:0008270">
    <property type="term" value="F:zinc ion binding"/>
    <property type="evidence" value="ECO:0007669"/>
    <property type="project" value="TreeGrafter"/>
</dbReference>
<dbReference type="SMART" id="SM00714">
    <property type="entry name" value="LITAF"/>
    <property type="match status" value="1"/>
</dbReference>
<proteinExistence type="inferred from homology"/>
<dbReference type="PANTHER" id="PTHR23292:SF46">
    <property type="entry name" value="LIPOPOLYSACCHARIDE-INDUCED TUMOR NECROSIS FACTOR-ALPHA FACTOR HOMOLOG"/>
    <property type="match status" value="1"/>
</dbReference>
<comment type="subcellular location">
    <subcellularLocation>
        <location evidence="2">Endosome membrane</location>
        <topology evidence="2">Peripheral membrane protein</topology>
    </subcellularLocation>
    <subcellularLocation>
        <location evidence="1">Late endosome membrane</location>
    </subcellularLocation>
    <subcellularLocation>
        <location evidence="3">Lysosome membrane</location>
        <topology evidence="3">Peripheral membrane protein</topology>
        <orientation evidence="3">Cytoplasmic side</orientation>
    </subcellularLocation>
</comment>
<dbReference type="PANTHER" id="PTHR23292">
    <property type="entry name" value="LIPOPOLYSACCHARIDE-INDUCED TUMOR NECROSIS FACTOR-ALPHA FACTOR"/>
    <property type="match status" value="1"/>
</dbReference>
<comment type="similarity">
    <text evidence="4">Belongs to the CDIP1/LITAF family.</text>
</comment>
<reference evidence="11 12" key="1">
    <citation type="journal article" date="2016" name="Nat. Commun.">
        <title>Extremotolerant tardigrade genome and improved radiotolerance of human cultured cells by tardigrade-unique protein.</title>
        <authorList>
            <person name="Hashimoto T."/>
            <person name="Horikawa D.D."/>
            <person name="Saito Y."/>
            <person name="Kuwahara H."/>
            <person name="Kozuka-Hata H."/>
            <person name="Shin-I T."/>
            <person name="Minakuchi Y."/>
            <person name="Ohishi K."/>
            <person name="Motoyama A."/>
            <person name="Aizu T."/>
            <person name="Enomoto A."/>
            <person name="Kondo K."/>
            <person name="Tanaka S."/>
            <person name="Hara Y."/>
            <person name="Koshikawa S."/>
            <person name="Sagara H."/>
            <person name="Miura T."/>
            <person name="Yokobori S."/>
            <person name="Miyagawa K."/>
            <person name="Suzuki Y."/>
            <person name="Kubo T."/>
            <person name="Oyama M."/>
            <person name="Kohara Y."/>
            <person name="Fujiyama A."/>
            <person name="Arakawa K."/>
            <person name="Katayama T."/>
            <person name="Toyoda A."/>
            <person name="Kunieda T."/>
        </authorList>
    </citation>
    <scope>NUCLEOTIDE SEQUENCE [LARGE SCALE GENOMIC DNA]</scope>
    <source>
        <strain evidence="11 12">YOKOZUNA-1</strain>
    </source>
</reference>
<dbReference type="PROSITE" id="PS51837">
    <property type="entry name" value="LITAF"/>
    <property type="match status" value="1"/>
</dbReference>
<dbReference type="GO" id="GO:0098560">
    <property type="term" value="C:cytoplasmic side of late endosome membrane"/>
    <property type="evidence" value="ECO:0007669"/>
    <property type="project" value="TreeGrafter"/>
</dbReference>
<evidence type="ECO:0000256" key="4">
    <source>
        <dbReference type="ARBA" id="ARBA00005975"/>
    </source>
</evidence>
<dbReference type="InterPro" id="IPR037519">
    <property type="entry name" value="LITAF_fam"/>
</dbReference>
<gene>
    <name evidence="11" type="primary">RvY_06822-1</name>
    <name evidence="11" type="synonym">RvY_06822.1</name>
    <name evidence="11" type="ORF">RvY_06822</name>
</gene>
<keyword evidence="6" id="KW-0862">Zinc</keyword>
<dbReference type="STRING" id="947166.A0A1D1V651"/>
<dbReference type="EMBL" id="BDGG01000003">
    <property type="protein sequence ID" value="GAU95147.1"/>
    <property type="molecule type" value="Genomic_DNA"/>
</dbReference>
<comment type="caution">
    <text evidence="11">The sequence shown here is derived from an EMBL/GenBank/DDBJ whole genome shotgun (WGS) entry which is preliminary data.</text>
</comment>